<sequence>MSDLQHPPIKTIAVILAGGRGLRFGGEVPKQFVKLAGRMVIEYTVEVFEQCDAVDHIIIVVPAGYQDTLWEVTMRNDWRKVMKIVEGGRDRADSTASALAALTEFSADAKVLTHDAARPLLDQPTLARFLSALDEYAAVDVVIPASDTIVEVNDRQQIADIPDRSRLRRGQTPQGFHLGVLREAYQRVIARGFVGVTCDCGVVRREMPEVAIGTVLGDAANIKITDSIDLFFAEKLLQLRTTQAVQDESTLSQLEGKVVVVIGASSGIGAAVADLAQRYGARVYGASRTLDGLDITQQNQVHDLLATVAAQEGKIDAVINTAALLIKKPLTHLSAVEIGQVIATNLTAAITLSQEAYPWLRATQGCLINFASSSYTRGRAFYAVYSATKAAIVNMTQALAEEWAAEHVRVLCINPERTMTPMRMRNFGAEPPETLLDPETVARATLQAMCSSLTGAVFDVRRKN</sequence>
<evidence type="ECO:0000313" key="10">
    <source>
        <dbReference type="Proteomes" id="UP000187148"/>
    </source>
</evidence>
<dbReference type="PROSITE" id="PS01295">
    <property type="entry name" value="ISPD"/>
    <property type="match status" value="1"/>
</dbReference>
<dbReference type="CDD" id="cd05233">
    <property type="entry name" value="SDR_c"/>
    <property type="match status" value="1"/>
</dbReference>
<dbReference type="Proteomes" id="UP000187148">
    <property type="component" value="Chromosome"/>
</dbReference>
<dbReference type="Pfam" id="PF01128">
    <property type="entry name" value="IspD"/>
    <property type="match status" value="1"/>
</dbReference>
<dbReference type="InterPro" id="IPR050088">
    <property type="entry name" value="IspD/TarI_cytidylyltransf_bact"/>
</dbReference>
<evidence type="ECO:0000313" key="9">
    <source>
        <dbReference type="EMBL" id="APZ07049.1"/>
    </source>
</evidence>
<dbReference type="InterPro" id="IPR029044">
    <property type="entry name" value="Nucleotide-diphossugar_trans"/>
</dbReference>
<dbReference type="InterPro" id="IPR001228">
    <property type="entry name" value="IspD"/>
</dbReference>
<evidence type="ECO:0000256" key="3">
    <source>
        <dbReference type="ARBA" id="ARBA00009789"/>
    </source>
</evidence>
<keyword evidence="4 7" id="KW-0808">Transferase</keyword>
<dbReference type="PIRSF" id="PIRSF036586">
    <property type="entry name" value="CDP-ribitol_syn"/>
    <property type="match status" value="1"/>
</dbReference>
<dbReference type="PRINTS" id="PR00080">
    <property type="entry name" value="SDRFAMILY"/>
</dbReference>
<dbReference type="GO" id="GO:0050518">
    <property type="term" value="F:2-C-methyl-D-erythritol 4-phosphate cytidylyltransferase activity"/>
    <property type="evidence" value="ECO:0007669"/>
    <property type="project" value="UniProtKB-UniRule"/>
</dbReference>
<evidence type="ECO:0000256" key="4">
    <source>
        <dbReference type="ARBA" id="ARBA00022679"/>
    </source>
</evidence>
<feature type="site" description="Positions MEP for the nucleophilic attack" evidence="7">
    <location>
        <position position="223"/>
    </location>
</feature>
<dbReference type="RefSeq" id="WP_076770076.1">
    <property type="nucleotide sequence ID" value="NZ_CP019445.1"/>
</dbReference>
<dbReference type="SUPFAM" id="SSF51735">
    <property type="entry name" value="NAD(P)-binding Rossmann-fold domains"/>
    <property type="match status" value="1"/>
</dbReference>
<dbReference type="KEGG" id="kco:BWI95_19355"/>
<dbReference type="CDD" id="cd02516">
    <property type="entry name" value="CDP-ME_synthetase"/>
    <property type="match status" value="1"/>
</dbReference>
<keyword evidence="10" id="KW-1185">Reference proteome</keyword>
<dbReference type="Gene3D" id="3.90.550.10">
    <property type="entry name" value="Spore Coat Polysaccharide Biosynthesis Protein SpsA, Chain A"/>
    <property type="match status" value="1"/>
</dbReference>
<dbReference type="EC" id="2.7.7.60" evidence="7"/>
<dbReference type="InterPro" id="IPR012115">
    <property type="entry name" value="CDP-ribitol_syn"/>
</dbReference>
<name>A0A807LIE7_9ENTR</name>
<dbReference type="InterPro" id="IPR020904">
    <property type="entry name" value="Sc_DH/Rdtase_CS"/>
</dbReference>
<dbReference type="InterPro" id="IPR002347">
    <property type="entry name" value="SDR_fam"/>
</dbReference>
<feature type="site" description="Transition state stabilizer" evidence="7">
    <location>
        <position position="30"/>
    </location>
</feature>
<evidence type="ECO:0000256" key="1">
    <source>
        <dbReference type="ARBA" id="ARBA00001282"/>
    </source>
</evidence>
<dbReference type="UniPathway" id="UPA00056">
    <property type="reaction ID" value="UER00093"/>
</dbReference>
<accession>A0A807LIE7</accession>
<keyword evidence="6 7" id="KW-0414">Isoprene biosynthesis</keyword>
<evidence type="ECO:0000256" key="5">
    <source>
        <dbReference type="ARBA" id="ARBA00022695"/>
    </source>
</evidence>
<dbReference type="GO" id="GO:0019288">
    <property type="term" value="P:isopentenyl diphosphate biosynthetic process, methylerythritol 4-phosphate pathway"/>
    <property type="evidence" value="ECO:0007669"/>
    <property type="project" value="UniProtKB-UniRule"/>
</dbReference>
<feature type="site" description="Transition state stabilizer" evidence="7">
    <location>
        <position position="23"/>
    </location>
</feature>
<dbReference type="PANTHER" id="PTHR32125">
    <property type="entry name" value="2-C-METHYL-D-ERYTHRITOL 4-PHOSPHATE CYTIDYLYLTRANSFERASE, CHLOROPLASTIC"/>
    <property type="match status" value="1"/>
</dbReference>
<comment type="similarity">
    <text evidence="8">Belongs to the short-chain dehydrogenases/reductases (SDR) family.</text>
</comment>
<reference evidence="9 10" key="1">
    <citation type="submission" date="2017-01" db="EMBL/GenBank/DDBJ databases">
        <authorList>
            <person name="Cao J.-M."/>
        </authorList>
    </citation>
    <scope>NUCLEOTIDE SEQUENCE [LARGE SCALE GENOMIC DNA]</scope>
    <source>
        <strain evidence="9 10">888-76</strain>
    </source>
</reference>
<comment type="catalytic activity">
    <reaction evidence="1 7">
        <text>2-C-methyl-D-erythritol 4-phosphate + CTP + H(+) = 4-CDP-2-C-methyl-D-erythritol + diphosphate</text>
        <dbReference type="Rhea" id="RHEA:13429"/>
        <dbReference type="ChEBI" id="CHEBI:15378"/>
        <dbReference type="ChEBI" id="CHEBI:33019"/>
        <dbReference type="ChEBI" id="CHEBI:37563"/>
        <dbReference type="ChEBI" id="CHEBI:57823"/>
        <dbReference type="ChEBI" id="CHEBI:58262"/>
        <dbReference type="EC" id="2.7.7.60"/>
    </reaction>
</comment>
<dbReference type="InterPro" id="IPR018294">
    <property type="entry name" value="ISPD_synthase_CS"/>
</dbReference>
<organism evidence="9 10">
    <name type="scientific">Kosakonia cowanii JCM 10956 = DSM 18146</name>
    <dbReference type="NCBI Taxonomy" id="1300165"/>
    <lineage>
        <taxon>Bacteria</taxon>
        <taxon>Pseudomonadati</taxon>
        <taxon>Pseudomonadota</taxon>
        <taxon>Gammaproteobacteria</taxon>
        <taxon>Enterobacterales</taxon>
        <taxon>Enterobacteriaceae</taxon>
        <taxon>Kosakonia</taxon>
    </lineage>
</organism>
<dbReference type="InterPro" id="IPR034683">
    <property type="entry name" value="IspD/TarI"/>
</dbReference>
<dbReference type="HAMAP" id="MF_00108">
    <property type="entry name" value="IspD"/>
    <property type="match status" value="1"/>
</dbReference>
<evidence type="ECO:0000256" key="6">
    <source>
        <dbReference type="ARBA" id="ARBA00023229"/>
    </source>
</evidence>
<keyword evidence="5 7" id="KW-0548">Nucleotidyltransferase</keyword>
<protein>
    <recommendedName>
        <fullName evidence="7">2-C-methyl-D-erythritol 4-phosphate cytidylyltransferase</fullName>
        <ecNumber evidence="7">2.7.7.60</ecNumber>
    </recommendedName>
    <alternativeName>
        <fullName evidence="7">4-diphosphocytidyl-2C-methyl-D-erythritol synthase</fullName>
    </alternativeName>
    <alternativeName>
        <fullName evidence="7">MEP cytidylyltransferase</fullName>
        <shortName evidence="7">MCT</shortName>
    </alternativeName>
</protein>
<dbReference type="PANTHER" id="PTHR32125:SF4">
    <property type="entry name" value="2-C-METHYL-D-ERYTHRITOL 4-PHOSPHATE CYTIDYLYLTRANSFERASE, CHLOROPLASTIC"/>
    <property type="match status" value="1"/>
</dbReference>
<dbReference type="InterPro" id="IPR036291">
    <property type="entry name" value="NAD(P)-bd_dom_sf"/>
</dbReference>
<proteinExistence type="inferred from homology"/>
<dbReference type="Pfam" id="PF00106">
    <property type="entry name" value="adh_short"/>
    <property type="match status" value="1"/>
</dbReference>
<feature type="site" description="Positions MEP for the nucleophilic attack" evidence="7">
    <location>
        <position position="164"/>
    </location>
</feature>
<dbReference type="PROSITE" id="PS00061">
    <property type="entry name" value="ADH_SHORT"/>
    <property type="match status" value="1"/>
</dbReference>
<comment type="function">
    <text evidence="7">Catalyzes the formation of 4-diphosphocytidyl-2-C-methyl-D-erythritol from CTP and 2-C-methyl-D-erythritol 4-phosphate (MEP).</text>
</comment>
<dbReference type="Gene3D" id="3.40.50.720">
    <property type="entry name" value="NAD(P)-binding Rossmann-like Domain"/>
    <property type="match status" value="1"/>
</dbReference>
<dbReference type="AlphaFoldDB" id="A0A807LIE7"/>
<dbReference type="EMBL" id="CP019445">
    <property type="protein sequence ID" value="APZ07049.1"/>
    <property type="molecule type" value="Genomic_DNA"/>
</dbReference>
<comment type="pathway">
    <text evidence="2 7">Isoprenoid biosynthesis; isopentenyl diphosphate biosynthesis via DXP pathway; isopentenyl diphosphate from 1-deoxy-D-xylulose 5-phosphate: step 2/6.</text>
</comment>
<dbReference type="SUPFAM" id="SSF53448">
    <property type="entry name" value="Nucleotide-diphospho-sugar transferases"/>
    <property type="match status" value="1"/>
</dbReference>
<dbReference type="PRINTS" id="PR00081">
    <property type="entry name" value="GDHRDH"/>
</dbReference>
<dbReference type="FunFam" id="3.90.550.10:FF:000003">
    <property type="entry name" value="2-C-methyl-D-erythritol 4-phosphate cytidylyltransferase"/>
    <property type="match status" value="1"/>
</dbReference>
<evidence type="ECO:0000256" key="8">
    <source>
        <dbReference type="RuleBase" id="RU000363"/>
    </source>
</evidence>
<comment type="similarity">
    <text evidence="3 7">Belongs to the IspD/TarI cytidylyltransferase family. IspD subfamily.</text>
</comment>
<comment type="subunit">
    <text evidence="7">Homodimer.</text>
</comment>
<evidence type="ECO:0000256" key="2">
    <source>
        <dbReference type="ARBA" id="ARBA00004787"/>
    </source>
</evidence>
<evidence type="ECO:0000256" key="7">
    <source>
        <dbReference type="HAMAP-Rule" id="MF_00108"/>
    </source>
</evidence>
<gene>
    <name evidence="7" type="primary">ispD</name>
    <name evidence="9" type="ORF">BWI95_19355</name>
</gene>